<reference evidence="1" key="1">
    <citation type="submission" date="2013-05" db="EMBL/GenBank/DDBJ databases">
        <authorList>
            <person name="Yim A.K.Y."/>
            <person name="Chan T.F."/>
            <person name="Ji K.M."/>
            <person name="Liu X.Y."/>
            <person name="Zhou J.W."/>
            <person name="Li R.Q."/>
            <person name="Yang K.Y."/>
            <person name="Li J."/>
            <person name="Li M."/>
            <person name="Law P.T.W."/>
            <person name="Wu Y.L."/>
            <person name="Cai Z.L."/>
            <person name="Qin H."/>
            <person name="Bao Y."/>
            <person name="Leung R.K.K."/>
            <person name="Ng P.K.S."/>
            <person name="Zou J."/>
            <person name="Zhong X.J."/>
            <person name="Ran P.X."/>
            <person name="Zhong N.S."/>
            <person name="Liu Z.G."/>
            <person name="Tsui S.K.W."/>
        </authorList>
    </citation>
    <scope>NUCLEOTIDE SEQUENCE</scope>
    <source>
        <strain evidence="1">Derf</strain>
        <tissue evidence="1">Whole organism</tissue>
    </source>
</reference>
<dbReference type="EMBL" id="ASGP02000004">
    <property type="protein sequence ID" value="KAH9511417.1"/>
    <property type="molecule type" value="Genomic_DNA"/>
</dbReference>
<protein>
    <submittedName>
        <fullName evidence="1">Uncharacterized protein</fullName>
    </submittedName>
</protein>
<evidence type="ECO:0000313" key="2">
    <source>
        <dbReference type="Proteomes" id="UP000790347"/>
    </source>
</evidence>
<evidence type="ECO:0000313" key="1">
    <source>
        <dbReference type="EMBL" id="KAH9511417.1"/>
    </source>
</evidence>
<name>A0A922L1Z1_DERFA</name>
<comment type="caution">
    <text evidence="1">The sequence shown here is derived from an EMBL/GenBank/DDBJ whole genome shotgun (WGS) entry which is preliminary data.</text>
</comment>
<dbReference type="Proteomes" id="UP000790347">
    <property type="component" value="Unassembled WGS sequence"/>
</dbReference>
<gene>
    <name evidence="1" type="ORF">DERF_009879</name>
</gene>
<sequence>MYCTKGGIHNSNYQVHLYLCRQVQQVNRPISNNKITTIHEKILQSNNMIDQSSTPLPANNENEIINMEQLISQIAYQNNPTNDEIKEQLP</sequence>
<dbReference type="AlphaFoldDB" id="A0A922L1Z1"/>
<accession>A0A922L1Z1</accession>
<keyword evidence="2" id="KW-1185">Reference proteome</keyword>
<organism evidence="1 2">
    <name type="scientific">Dermatophagoides farinae</name>
    <name type="common">American house dust mite</name>
    <dbReference type="NCBI Taxonomy" id="6954"/>
    <lineage>
        <taxon>Eukaryota</taxon>
        <taxon>Metazoa</taxon>
        <taxon>Ecdysozoa</taxon>
        <taxon>Arthropoda</taxon>
        <taxon>Chelicerata</taxon>
        <taxon>Arachnida</taxon>
        <taxon>Acari</taxon>
        <taxon>Acariformes</taxon>
        <taxon>Sarcoptiformes</taxon>
        <taxon>Astigmata</taxon>
        <taxon>Psoroptidia</taxon>
        <taxon>Analgoidea</taxon>
        <taxon>Pyroglyphidae</taxon>
        <taxon>Dermatophagoidinae</taxon>
        <taxon>Dermatophagoides</taxon>
    </lineage>
</organism>
<proteinExistence type="predicted"/>
<reference evidence="1" key="2">
    <citation type="journal article" date="2022" name="Res Sq">
        <title>Comparative Genomics Reveals Insights into the Divergent Evolution of Astigmatic Mites and Household Pest Adaptations.</title>
        <authorList>
            <person name="Xiong Q."/>
            <person name="Wan A.T.-Y."/>
            <person name="Liu X.-Y."/>
            <person name="Fung C.S.-H."/>
            <person name="Xiao X."/>
            <person name="Malainual N."/>
            <person name="Hou J."/>
            <person name="Wang L."/>
            <person name="Wang M."/>
            <person name="Yang K."/>
            <person name="Cui Y."/>
            <person name="Leung E."/>
            <person name="Nong W."/>
            <person name="Shin S.-K."/>
            <person name="Au S."/>
            <person name="Jeong K.Y."/>
            <person name="Chew F.T."/>
            <person name="Hui J."/>
            <person name="Leung T.F."/>
            <person name="Tungtrongchitr A."/>
            <person name="Zhong N."/>
            <person name="Liu Z."/>
            <person name="Tsui S."/>
        </authorList>
    </citation>
    <scope>NUCLEOTIDE SEQUENCE</scope>
    <source>
        <strain evidence="1">Derf</strain>
        <tissue evidence="1">Whole organism</tissue>
    </source>
</reference>